<proteinExistence type="predicted"/>
<dbReference type="RefSeq" id="WP_188841110.1">
    <property type="nucleotide sequence ID" value="NZ_BMOT01000005.1"/>
</dbReference>
<evidence type="ECO:0000313" key="2">
    <source>
        <dbReference type="Proteomes" id="UP001203212"/>
    </source>
</evidence>
<gene>
    <name evidence="1" type="ORF">L2689_10975</name>
</gene>
<reference evidence="1 2" key="1">
    <citation type="submission" date="2022-01" db="EMBL/GenBank/DDBJ databases">
        <title>Whole genome-based taxonomy of the Shewanellaceae.</title>
        <authorList>
            <person name="Martin-Rodriguez A.J."/>
        </authorList>
    </citation>
    <scope>NUCLEOTIDE SEQUENCE [LARGE SCALE GENOMIC DNA]</scope>
    <source>
        <strain evidence="1 2">JCM 17801</strain>
    </source>
</reference>
<evidence type="ECO:0000313" key="1">
    <source>
        <dbReference type="EMBL" id="MCL1117762.1"/>
    </source>
</evidence>
<dbReference type="EMBL" id="JAKILK010000005">
    <property type="protein sequence ID" value="MCL1117762.1"/>
    <property type="molecule type" value="Genomic_DNA"/>
</dbReference>
<protein>
    <recommendedName>
        <fullName evidence="3">Flagella biosynthesis chaperone for FliD, FliT</fullName>
    </recommendedName>
</protein>
<evidence type="ECO:0008006" key="3">
    <source>
        <dbReference type="Google" id="ProtNLM"/>
    </source>
</evidence>
<name>A0ABT0L202_9GAMM</name>
<dbReference type="Proteomes" id="UP001203212">
    <property type="component" value="Unassembled WGS sequence"/>
</dbReference>
<organism evidence="1 2">
    <name type="scientific">Shewanella aestuarii</name>
    <dbReference type="NCBI Taxonomy" id="1028752"/>
    <lineage>
        <taxon>Bacteria</taxon>
        <taxon>Pseudomonadati</taxon>
        <taxon>Pseudomonadota</taxon>
        <taxon>Gammaproteobacteria</taxon>
        <taxon>Alteromonadales</taxon>
        <taxon>Shewanellaceae</taxon>
        <taxon>Shewanella</taxon>
    </lineage>
</organism>
<sequence>MFDELKLINDRITELLSNLEQLPAENEKTDELVHLLQVAVRERQVYVERLTNLPFDINLRDKLSEQVELSNRFSLVSAKVMNNRKELLSLRRSTKKKINMYEYVDSNR</sequence>
<keyword evidence="2" id="KW-1185">Reference proteome</keyword>
<comment type="caution">
    <text evidence="1">The sequence shown here is derived from an EMBL/GenBank/DDBJ whole genome shotgun (WGS) entry which is preliminary data.</text>
</comment>
<accession>A0ABT0L202</accession>